<organism evidence="1 2">
    <name type="scientific">Galerina marginata (strain CBS 339.88)</name>
    <dbReference type="NCBI Taxonomy" id="685588"/>
    <lineage>
        <taxon>Eukaryota</taxon>
        <taxon>Fungi</taxon>
        <taxon>Dikarya</taxon>
        <taxon>Basidiomycota</taxon>
        <taxon>Agaricomycotina</taxon>
        <taxon>Agaricomycetes</taxon>
        <taxon>Agaricomycetidae</taxon>
        <taxon>Agaricales</taxon>
        <taxon>Agaricineae</taxon>
        <taxon>Strophariaceae</taxon>
        <taxon>Galerina</taxon>
    </lineage>
</organism>
<evidence type="ECO:0000313" key="2">
    <source>
        <dbReference type="Proteomes" id="UP000027222"/>
    </source>
</evidence>
<proteinExistence type="predicted"/>
<gene>
    <name evidence="1" type="ORF">GALMADRAFT_133569</name>
</gene>
<accession>A0A067TW89</accession>
<dbReference type="AlphaFoldDB" id="A0A067TW89"/>
<keyword evidence="2" id="KW-1185">Reference proteome</keyword>
<dbReference type="OrthoDB" id="3270336at2759"/>
<name>A0A067TW89_GALM3</name>
<sequence length="195" mass="22502">MFATPSVPLAGLILQQYFELGENSVNNQTLEFLRLQYAPTFVFEFTAQQFLDEETLLKRTEATADDHLKALRVQRDNELFVAAQTASSLPYYGLVDNVRQPGEKLFNHFDDFFAARKKRHEELMRVESPLDRQRRESRERHPPIENANMFVWEITQSSGGCQMYWLCGPTLRVACTRPQVGTVSLEPDLVAKDEE</sequence>
<reference evidence="2" key="1">
    <citation type="journal article" date="2014" name="Proc. Natl. Acad. Sci. U.S.A.">
        <title>Extensive sampling of basidiomycete genomes demonstrates inadequacy of the white-rot/brown-rot paradigm for wood decay fungi.</title>
        <authorList>
            <person name="Riley R."/>
            <person name="Salamov A.A."/>
            <person name="Brown D.W."/>
            <person name="Nagy L.G."/>
            <person name="Floudas D."/>
            <person name="Held B.W."/>
            <person name="Levasseur A."/>
            <person name="Lombard V."/>
            <person name="Morin E."/>
            <person name="Otillar R."/>
            <person name="Lindquist E.A."/>
            <person name="Sun H."/>
            <person name="LaButti K.M."/>
            <person name="Schmutz J."/>
            <person name="Jabbour D."/>
            <person name="Luo H."/>
            <person name="Baker S.E."/>
            <person name="Pisabarro A.G."/>
            <person name="Walton J.D."/>
            <person name="Blanchette R.A."/>
            <person name="Henrissat B."/>
            <person name="Martin F."/>
            <person name="Cullen D."/>
            <person name="Hibbett D.S."/>
            <person name="Grigoriev I.V."/>
        </authorList>
    </citation>
    <scope>NUCLEOTIDE SEQUENCE [LARGE SCALE GENOMIC DNA]</scope>
    <source>
        <strain evidence="2">CBS 339.88</strain>
    </source>
</reference>
<evidence type="ECO:0000313" key="1">
    <source>
        <dbReference type="EMBL" id="KDR84219.1"/>
    </source>
</evidence>
<dbReference type="Proteomes" id="UP000027222">
    <property type="component" value="Unassembled WGS sequence"/>
</dbReference>
<protein>
    <submittedName>
        <fullName evidence="1">Uncharacterized protein</fullName>
    </submittedName>
</protein>
<dbReference type="STRING" id="685588.A0A067TW89"/>
<dbReference type="EMBL" id="KL142368">
    <property type="protein sequence ID" value="KDR84219.1"/>
    <property type="molecule type" value="Genomic_DNA"/>
</dbReference>
<dbReference type="HOGENOM" id="CLU_1396410_0_0_1"/>